<feature type="transmembrane region" description="Helical" evidence="5">
    <location>
        <begin position="83"/>
        <end position="101"/>
    </location>
</feature>
<comment type="subcellular location">
    <subcellularLocation>
        <location evidence="1">Membrane</location>
        <topology evidence="1">Multi-pass membrane protein</topology>
    </subcellularLocation>
</comment>
<gene>
    <name evidence="6" type="ORF">BO71DRAFT_444460</name>
</gene>
<dbReference type="SUPFAM" id="SSF103473">
    <property type="entry name" value="MFS general substrate transporter"/>
    <property type="match status" value="1"/>
</dbReference>
<reference evidence="6 7" key="1">
    <citation type="submission" date="2018-02" db="EMBL/GenBank/DDBJ databases">
        <title>The genomes of Aspergillus section Nigri reveals drivers in fungal speciation.</title>
        <authorList>
            <consortium name="DOE Joint Genome Institute"/>
            <person name="Vesth T.C."/>
            <person name="Nybo J."/>
            <person name="Theobald S."/>
            <person name="Brandl J."/>
            <person name="Frisvad J.C."/>
            <person name="Nielsen K.F."/>
            <person name="Lyhne E.K."/>
            <person name="Kogle M.E."/>
            <person name="Kuo A."/>
            <person name="Riley R."/>
            <person name="Clum A."/>
            <person name="Nolan M."/>
            <person name="Lipzen A."/>
            <person name="Salamov A."/>
            <person name="Henrissat B."/>
            <person name="Wiebenga A."/>
            <person name="De vries R.P."/>
            <person name="Grigoriev I.V."/>
            <person name="Mortensen U.H."/>
            <person name="Andersen M.R."/>
            <person name="Baker S.E."/>
        </authorList>
    </citation>
    <scope>NUCLEOTIDE SEQUENCE [LARGE SCALE GENOMIC DNA]</scope>
    <source>
        <strain evidence="6 7">CBS 707.79</strain>
    </source>
</reference>
<dbReference type="EMBL" id="KZ826021">
    <property type="protein sequence ID" value="PYH89599.1"/>
    <property type="molecule type" value="Genomic_DNA"/>
</dbReference>
<evidence type="ECO:0000256" key="2">
    <source>
        <dbReference type="ARBA" id="ARBA00022692"/>
    </source>
</evidence>
<protein>
    <submittedName>
        <fullName evidence="6">Uncharacterized protein</fullName>
    </submittedName>
</protein>
<evidence type="ECO:0000256" key="3">
    <source>
        <dbReference type="ARBA" id="ARBA00022989"/>
    </source>
</evidence>
<keyword evidence="2 5" id="KW-0812">Transmembrane</keyword>
<feature type="transmembrane region" description="Helical" evidence="5">
    <location>
        <begin position="158"/>
        <end position="182"/>
    </location>
</feature>
<keyword evidence="7" id="KW-1185">Reference proteome</keyword>
<sequence length="249" mass="27437">MGTGSTSFCKKAFLITIFPRSPPRIASPDISLIKYLKSPPVISNEHYLSQNSIPTICIRHISLTSQVATPMFQSLQFDWRRHGWAIFYCAVSAVGALCYGYDNTYYNGVLATHPLTTSSQYVIVVFSFLVVIAFNFGLGPLAYTVAREMAVGVSQNKIMATSMVVFYFTTWVVSFTALYMYYDAGLGPMVSFVYAGTTGLAVLWTWGCVGETGGRENSSHGPSAVNKNSCVDALPSLRIIKKLRDRHLT</sequence>
<dbReference type="InterPro" id="IPR050360">
    <property type="entry name" value="MFS_Sugar_Transporters"/>
</dbReference>
<dbReference type="InterPro" id="IPR036259">
    <property type="entry name" value="MFS_trans_sf"/>
</dbReference>
<dbReference type="Proteomes" id="UP000247810">
    <property type="component" value="Unassembled WGS sequence"/>
</dbReference>
<name>A0A319CY20_9EURO</name>
<evidence type="ECO:0000256" key="4">
    <source>
        <dbReference type="ARBA" id="ARBA00023136"/>
    </source>
</evidence>
<dbReference type="Pfam" id="PF00083">
    <property type="entry name" value="Sugar_tr"/>
    <property type="match status" value="1"/>
</dbReference>
<evidence type="ECO:0000313" key="6">
    <source>
        <dbReference type="EMBL" id="PYH89599.1"/>
    </source>
</evidence>
<dbReference type="VEuPathDB" id="FungiDB:BO71DRAFT_444460"/>
<dbReference type="PANTHER" id="PTHR48022">
    <property type="entry name" value="PLASTIDIC GLUCOSE TRANSPORTER 4"/>
    <property type="match status" value="1"/>
</dbReference>
<dbReference type="STRING" id="1448320.A0A319CY20"/>
<organism evidence="6 7">
    <name type="scientific">Aspergillus ellipticus CBS 707.79</name>
    <dbReference type="NCBI Taxonomy" id="1448320"/>
    <lineage>
        <taxon>Eukaryota</taxon>
        <taxon>Fungi</taxon>
        <taxon>Dikarya</taxon>
        <taxon>Ascomycota</taxon>
        <taxon>Pezizomycotina</taxon>
        <taxon>Eurotiomycetes</taxon>
        <taxon>Eurotiomycetidae</taxon>
        <taxon>Eurotiales</taxon>
        <taxon>Aspergillaceae</taxon>
        <taxon>Aspergillus</taxon>
        <taxon>Aspergillus subgen. Circumdati</taxon>
    </lineage>
</organism>
<dbReference type="PANTHER" id="PTHR48022:SF77">
    <property type="entry name" value="MAJOR FACILITATOR SUPERFAMILY (MFS) PROFILE DOMAIN-CONTAINING PROTEIN"/>
    <property type="match status" value="1"/>
</dbReference>
<feature type="transmembrane region" description="Helical" evidence="5">
    <location>
        <begin position="121"/>
        <end position="146"/>
    </location>
</feature>
<keyword evidence="4 5" id="KW-0472">Membrane</keyword>
<evidence type="ECO:0000256" key="5">
    <source>
        <dbReference type="SAM" id="Phobius"/>
    </source>
</evidence>
<dbReference type="GO" id="GO:0016020">
    <property type="term" value="C:membrane"/>
    <property type="evidence" value="ECO:0007669"/>
    <property type="project" value="UniProtKB-SubCell"/>
</dbReference>
<dbReference type="GO" id="GO:0005351">
    <property type="term" value="F:carbohydrate:proton symporter activity"/>
    <property type="evidence" value="ECO:0007669"/>
    <property type="project" value="TreeGrafter"/>
</dbReference>
<keyword evidence="3 5" id="KW-1133">Transmembrane helix</keyword>
<feature type="transmembrane region" description="Helical" evidence="5">
    <location>
        <begin position="188"/>
        <end position="209"/>
    </location>
</feature>
<accession>A0A319CY20</accession>
<proteinExistence type="predicted"/>
<dbReference type="OrthoDB" id="6133115at2759"/>
<evidence type="ECO:0000313" key="7">
    <source>
        <dbReference type="Proteomes" id="UP000247810"/>
    </source>
</evidence>
<dbReference type="AlphaFoldDB" id="A0A319CY20"/>
<dbReference type="InterPro" id="IPR005828">
    <property type="entry name" value="MFS_sugar_transport-like"/>
</dbReference>
<dbReference type="Gene3D" id="1.20.1250.20">
    <property type="entry name" value="MFS general substrate transporter like domains"/>
    <property type="match status" value="1"/>
</dbReference>
<evidence type="ECO:0000256" key="1">
    <source>
        <dbReference type="ARBA" id="ARBA00004141"/>
    </source>
</evidence>